<sequence>MVSQGIRSDSEKIEATIISGHALAVVLFYYSLLYDAVSKRAHISLSPHSSLNKSRQ</sequence>
<keyword evidence="1" id="KW-1133">Transmembrane helix</keyword>
<dbReference type="Proteomes" id="UP000326268">
    <property type="component" value="Unassembled WGS sequence"/>
</dbReference>
<organism evidence="2 3">
    <name type="scientific">Aspergillus caelatus</name>
    <dbReference type="NCBI Taxonomy" id="61420"/>
    <lineage>
        <taxon>Eukaryota</taxon>
        <taxon>Fungi</taxon>
        <taxon>Dikarya</taxon>
        <taxon>Ascomycota</taxon>
        <taxon>Pezizomycotina</taxon>
        <taxon>Eurotiomycetes</taxon>
        <taxon>Eurotiomycetidae</taxon>
        <taxon>Eurotiales</taxon>
        <taxon>Aspergillaceae</taxon>
        <taxon>Aspergillus</taxon>
        <taxon>Aspergillus subgen. Circumdati</taxon>
    </lineage>
</organism>
<name>A0A5N7AF46_9EURO</name>
<accession>A0A5N7AF46</accession>
<keyword evidence="3" id="KW-1185">Reference proteome</keyword>
<evidence type="ECO:0000313" key="3">
    <source>
        <dbReference type="Proteomes" id="UP000326268"/>
    </source>
</evidence>
<reference evidence="2 3" key="1">
    <citation type="submission" date="2019-04" db="EMBL/GenBank/DDBJ databases">
        <title>Friends and foes A comparative genomics studyof 23 Aspergillus species from section Flavi.</title>
        <authorList>
            <consortium name="DOE Joint Genome Institute"/>
            <person name="Kjaerbolling I."/>
            <person name="Vesth T."/>
            <person name="Frisvad J.C."/>
            <person name="Nybo J.L."/>
            <person name="Theobald S."/>
            <person name="Kildgaard S."/>
            <person name="Isbrandt T."/>
            <person name="Kuo A."/>
            <person name="Sato A."/>
            <person name="Lyhne E.K."/>
            <person name="Kogle M.E."/>
            <person name="Wiebenga A."/>
            <person name="Kun R.S."/>
            <person name="Lubbers R.J."/>
            <person name="Makela M.R."/>
            <person name="Barry K."/>
            <person name="Chovatia M."/>
            <person name="Clum A."/>
            <person name="Daum C."/>
            <person name="Haridas S."/>
            <person name="He G."/>
            <person name="LaButti K."/>
            <person name="Lipzen A."/>
            <person name="Mondo S."/>
            <person name="Riley R."/>
            <person name="Salamov A."/>
            <person name="Simmons B.A."/>
            <person name="Magnuson J.K."/>
            <person name="Henrissat B."/>
            <person name="Mortensen U.H."/>
            <person name="Larsen T.O."/>
            <person name="Devries R.P."/>
            <person name="Grigoriev I.V."/>
            <person name="Machida M."/>
            <person name="Baker S.E."/>
            <person name="Andersen M.R."/>
        </authorList>
    </citation>
    <scope>NUCLEOTIDE SEQUENCE [LARGE SCALE GENOMIC DNA]</scope>
    <source>
        <strain evidence="2 3">CBS 763.97</strain>
    </source>
</reference>
<dbReference type="AlphaFoldDB" id="A0A5N7AF46"/>
<evidence type="ECO:0000313" key="2">
    <source>
        <dbReference type="EMBL" id="KAE8368293.1"/>
    </source>
</evidence>
<protein>
    <submittedName>
        <fullName evidence="2">Uncharacterized protein</fullName>
    </submittedName>
</protein>
<gene>
    <name evidence="2" type="ORF">BDV27DRAFT_122554</name>
</gene>
<dbReference type="EMBL" id="ML737586">
    <property type="protein sequence ID" value="KAE8368293.1"/>
    <property type="molecule type" value="Genomic_DNA"/>
</dbReference>
<keyword evidence="1" id="KW-0472">Membrane</keyword>
<dbReference type="GeneID" id="43650099"/>
<evidence type="ECO:0000256" key="1">
    <source>
        <dbReference type="SAM" id="Phobius"/>
    </source>
</evidence>
<keyword evidence="1" id="KW-0812">Transmembrane</keyword>
<dbReference type="RefSeq" id="XP_031931374.1">
    <property type="nucleotide sequence ID" value="XM_032065653.1"/>
</dbReference>
<proteinExistence type="predicted"/>
<feature type="transmembrane region" description="Helical" evidence="1">
    <location>
        <begin position="15"/>
        <end position="34"/>
    </location>
</feature>